<reference evidence="1" key="1">
    <citation type="journal article" date="2014" name="Genome Announc.">
        <title>Draft Genome Sequences of Three Alkaliphilic Bacillus Strains, Bacillus wakoensis JCM 9140T, Bacillus akibai JCM 9157T, and Bacillus hemicellulosilyticus JCM 9152T.</title>
        <authorList>
            <person name="Yuki M."/>
            <person name="Oshima K."/>
            <person name="Suda W."/>
            <person name="Oshida Y."/>
            <person name="Kitamura K."/>
            <person name="Iida T."/>
            <person name="Hattori M."/>
            <person name="Ohkuma M."/>
        </authorList>
    </citation>
    <scope>NUCLEOTIDE SEQUENCE [LARGE SCALE GENOMIC DNA]</scope>
    <source>
        <strain evidence="1">JCM 9140</strain>
    </source>
</reference>
<dbReference type="AlphaFoldDB" id="W4Q7C3"/>
<organism evidence="1 2">
    <name type="scientific">Halalkalibacter wakoensis JCM 9140</name>
    <dbReference type="NCBI Taxonomy" id="1236970"/>
    <lineage>
        <taxon>Bacteria</taxon>
        <taxon>Bacillati</taxon>
        <taxon>Bacillota</taxon>
        <taxon>Bacilli</taxon>
        <taxon>Bacillales</taxon>
        <taxon>Bacillaceae</taxon>
        <taxon>Halalkalibacter</taxon>
    </lineage>
</organism>
<name>W4Q7C3_9BACI</name>
<dbReference type="STRING" id="1236970.JCM9140_4028"/>
<accession>W4Q7C3</accession>
<dbReference type="Proteomes" id="UP000018890">
    <property type="component" value="Unassembled WGS sequence"/>
</dbReference>
<proteinExistence type="predicted"/>
<keyword evidence="2" id="KW-1185">Reference proteome</keyword>
<gene>
    <name evidence="1" type="ORF">JCM9140_4028</name>
</gene>
<sequence>MGDSSQQLFLLCLLDFLLSSGKLNFFIDEVRPRVAVYVVLVSNQEKKKKT</sequence>
<evidence type="ECO:0000313" key="2">
    <source>
        <dbReference type="Proteomes" id="UP000018890"/>
    </source>
</evidence>
<dbReference type="EMBL" id="BAUT01000069">
    <property type="protein sequence ID" value="GAE27865.1"/>
    <property type="molecule type" value="Genomic_DNA"/>
</dbReference>
<protein>
    <submittedName>
        <fullName evidence="1">Uncharacterized protein</fullName>
    </submittedName>
</protein>
<evidence type="ECO:0000313" key="1">
    <source>
        <dbReference type="EMBL" id="GAE27865.1"/>
    </source>
</evidence>
<comment type="caution">
    <text evidence="1">The sequence shown here is derived from an EMBL/GenBank/DDBJ whole genome shotgun (WGS) entry which is preliminary data.</text>
</comment>